<dbReference type="AlphaFoldDB" id="A0AAF0UMI2"/>
<evidence type="ECO:0000313" key="9">
    <source>
        <dbReference type="EMBL" id="WMV47939.1"/>
    </source>
</evidence>
<protein>
    <submittedName>
        <fullName evidence="9">Uncharacterized protein</fullName>
    </submittedName>
</protein>
<sequence length="121" mass="13247">MNVHRRDRARLRLQSPTILESNPNPNPNPNSNPNPNPTFLSSPLPPLLSPNSFSSSTAAGGGSHEMKNGDLTKMGCAKFEENGKECSEVVKRSEFLRLDLGIGLISESKDDLDLELRLGYI</sequence>
<evidence type="ECO:0000256" key="5">
    <source>
        <dbReference type="ARBA" id="ARBA00023015"/>
    </source>
</evidence>
<keyword evidence="3" id="KW-0863">Zinc-finger</keyword>
<feature type="compositionally biased region" description="Low complexity" evidence="8">
    <location>
        <begin position="49"/>
        <end position="58"/>
    </location>
</feature>
<evidence type="ECO:0000256" key="6">
    <source>
        <dbReference type="ARBA" id="ARBA00023163"/>
    </source>
</evidence>
<evidence type="ECO:0000256" key="4">
    <source>
        <dbReference type="ARBA" id="ARBA00022833"/>
    </source>
</evidence>
<dbReference type="PANTHER" id="PTHR45801">
    <property type="entry name" value="OS07G0101800 PROTEIN"/>
    <property type="match status" value="1"/>
</dbReference>
<keyword evidence="4" id="KW-0862">Zinc</keyword>
<proteinExistence type="predicted"/>
<evidence type="ECO:0000313" key="10">
    <source>
        <dbReference type="Proteomes" id="UP001234989"/>
    </source>
</evidence>
<comment type="subcellular location">
    <subcellularLocation>
        <location evidence="1">Nucleus</location>
    </subcellularLocation>
</comment>
<evidence type="ECO:0000256" key="3">
    <source>
        <dbReference type="ARBA" id="ARBA00022771"/>
    </source>
</evidence>
<feature type="compositionally biased region" description="Basic residues" evidence="8">
    <location>
        <begin position="1"/>
        <end position="11"/>
    </location>
</feature>
<reference evidence="9" key="1">
    <citation type="submission" date="2023-08" db="EMBL/GenBank/DDBJ databases">
        <title>A de novo genome assembly of Solanum verrucosum Schlechtendal, a Mexican diploid species geographically isolated from the other diploid A-genome species in potato relatives.</title>
        <authorList>
            <person name="Hosaka K."/>
        </authorList>
    </citation>
    <scope>NUCLEOTIDE SEQUENCE</scope>
    <source>
        <tissue evidence="9">Young leaves</tissue>
    </source>
</reference>
<keyword evidence="6" id="KW-0804">Transcription</keyword>
<keyword evidence="2" id="KW-0479">Metal-binding</keyword>
<keyword evidence="7" id="KW-0539">Nucleus</keyword>
<dbReference type="PANTHER" id="PTHR45801:SF110">
    <property type="entry name" value="TRANSCRIPTIONAL REGULATOR SUPERMAN"/>
    <property type="match status" value="1"/>
</dbReference>
<dbReference type="EMBL" id="CP133620">
    <property type="protein sequence ID" value="WMV47939.1"/>
    <property type="molecule type" value="Genomic_DNA"/>
</dbReference>
<feature type="compositionally biased region" description="Pro residues" evidence="8">
    <location>
        <begin position="24"/>
        <end position="36"/>
    </location>
</feature>
<evidence type="ECO:0000256" key="1">
    <source>
        <dbReference type="ARBA" id="ARBA00004123"/>
    </source>
</evidence>
<dbReference type="GO" id="GO:0008270">
    <property type="term" value="F:zinc ion binding"/>
    <property type="evidence" value="ECO:0007669"/>
    <property type="project" value="UniProtKB-KW"/>
</dbReference>
<evidence type="ECO:0000256" key="7">
    <source>
        <dbReference type="ARBA" id="ARBA00023242"/>
    </source>
</evidence>
<evidence type="ECO:0000256" key="2">
    <source>
        <dbReference type="ARBA" id="ARBA00022723"/>
    </source>
</evidence>
<gene>
    <name evidence="9" type="ORF">MTR67_041324</name>
</gene>
<keyword evidence="5" id="KW-0805">Transcription regulation</keyword>
<dbReference type="InterPro" id="IPR052426">
    <property type="entry name" value="Plant_dev_regulator"/>
</dbReference>
<feature type="region of interest" description="Disordered" evidence="8">
    <location>
        <begin position="1"/>
        <end position="70"/>
    </location>
</feature>
<accession>A0AAF0UMI2</accession>
<dbReference type="Proteomes" id="UP001234989">
    <property type="component" value="Chromosome 9"/>
</dbReference>
<organism evidence="9 10">
    <name type="scientific">Solanum verrucosum</name>
    <dbReference type="NCBI Taxonomy" id="315347"/>
    <lineage>
        <taxon>Eukaryota</taxon>
        <taxon>Viridiplantae</taxon>
        <taxon>Streptophyta</taxon>
        <taxon>Embryophyta</taxon>
        <taxon>Tracheophyta</taxon>
        <taxon>Spermatophyta</taxon>
        <taxon>Magnoliopsida</taxon>
        <taxon>eudicotyledons</taxon>
        <taxon>Gunneridae</taxon>
        <taxon>Pentapetalae</taxon>
        <taxon>asterids</taxon>
        <taxon>lamiids</taxon>
        <taxon>Solanales</taxon>
        <taxon>Solanaceae</taxon>
        <taxon>Solanoideae</taxon>
        <taxon>Solaneae</taxon>
        <taxon>Solanum</taxon>
    </lineage>
</organism>
<dbReference type="GO" id="GO:0005634">
    <property type="term" value="C:nucleus"/>
    <property type="evidence" value="ECO:0007669"/>
    <property type="project" value="UniProtKB-SubCell"/>
</dbReference>
<evidence type="ECO:0000256" key="8">
    <source>
        <dbReference type="SAM" id="MobiDB-lite"/>
    </source>
</evidence>
<name>A0AAF0UMI2_SOLVR</name>
<keyword evidence="10" id="KW-1185">Reference proteome</keyword>